<reference evidence="2 3" key="1">
    <citation type="submission" date="2024-09" db="EMBL/GenBank/DDBJ databases">
        <title>Chromosome-scale assembly of Riccia fluitans.</title>
        <authorList>
            <person name="Paukszto L."/>
            <person name="Sawicki J."/>
            <person name="Karawczyk K."/>
            <person name="Piernik-Szablinska J."/>
            <person name="Szczecinska M."/>
            <person name="Mazdziarz M."/>
        </authorList>
    </citation>
    <scope>NUCLEOTIDE SEQUENCE [LARGE SCALE GENOMIC DNA]</scope>
    <source>
        <strain evidence="2">Rf_01</strain>
        <tissue evidence="2">Aerial parts of the thallus</tissue>
    </source>
</reference>
<feature type="region of interest" description="Disordered" evidence="1">
    <location>
        <begin position="55"/>
        <end position="107"/>
    </location>
</feature>
<dbReference type="Proteomes" id="UP001605036">
    <property type="component" value="Unassembled WGS sequence"/>
</dbReference>
<evidence type="ECO:0000313" key="3">
    <source>
        <dbReference type="Proteomes" id="UP001605036"/>
    </source>
</evidence>
<evidence type="ECO:0000256" key="1">
    <source>
        <dbReference type="SAM" id="MobiDB-lite"/>
    </source>
</evidence>
<sequence length="107" mass="12324">MEEGCTVSRELVAAAPHENRREIARRALAYMELLTENSRHQEIRQSLISHWRRRSDEDPNYENGWNSGNEALSSKGGGSMSNKRIEERQPDEGIGELEREMEHLGFV</sequence>
<feature type="compositionally biased region" description="Basic and acidic residues" evidence="1">
    <location>
        <begin position="83"/>
        <end position="107"/>
    </location>
</feature>
<feature type="compositionally biased region" description="Polar residues" evidence="1">
    <location>
        <begin position="63"/>
        <end position="72"/>
    </location>
</feature>
<dbReference type="AlphaFoldDB" id="A0ABD1YYQ0"/>
<dbReference type="EMBL" id="JBHFFA010000003">
    <property type="protein sequence ID" value="KAL2635912.1"/>
    <property type="molecule type" value="Genomic_DNA"/>
</dbReference>
<proteinExistence type="predicted"/>
<keyword evidence="3" id="KW-1185">Reference proteome</keyword>
<name>A0ABD1YYQ0_9MARC</name>
<evidence type="ECO:0000313" key="2">
    <source>
        <dbReference type="EMBL" id="KAL2635912.1"/>
    </source>
</evidence>
<protein>
    <submittedName>
        <fullName evidence="2">Uncharacterized protein</fullName>
    </submittedName>
</protein>
<comment type="caution">
    <text evidence="2">The sequence shown here is derived from an EMBL/GenBank/DDBJ whole genome shotgun (WGS) entry which is preliminary data.</text>
</comment>
<organism evidence="2 3">
    <name type="scientific">Riccia fluitans</name>
    <dbReference type="NCBI Taxonomy" id="41844"/>
    <lineage>
        <taxon>Eukaryota</taxon>
        <taxon>Viridiplantae</taxon>
        <taxon>Streptophyta</taxon>
        <taxon>Embryophyta</taxon>
        <taxon>Marchantiophyta</taxon>
        <taxon>Marchantiopsida</taxon>
        <taxon>Marchantiidae</taxon>
        <taxon>Marchantiales</taxon>
        <taxon>Ricciaceae</taxon>
        <taxon>Riccia</taxon>
    </lineage>
</organism>
<gene>
    <name evidence="2" type="ORF">R1flu_007391</name>
</gene>
<accession>A0ABD1YYQ0</accession>